<dbReference type="FunFam" id="2.30.30.30:FF:000003">
    <property type="entry name" value="Elongation factor P"/>
    <property type="match status" value="1"/>
</dbReference>
<comment type="similarity">
    <text evidence="3 7 9">Belongs to the elongation factor P family.</text>
</comment>
<proteinExistence type="inferred from homology"/>
<dbReference type="Pfam" id="PF09285">
    <property type="entry name" value="Elong-fact-P_C"/>
    <property type="match status" value="1"/>
</dbReference>
<evidence type="ECO:0000256" key="6">
    <source>
        <dbReference type="ARBA" id="ARBA00022917"/>
    </source>
</evidence>
<sequence>MADTSDFRNGLIIKFKGDPYVIVEFLHVKPGKGGAFVRTTLKNMRTGKVLENTFRSGESVEVIRVERRKYQFLYKESAGLVLMDNETYEQITVPEVHFGEGVNYLKEGEEVELLVDNNDQIISAEVPIFVTLKVKETEPGFKGDTANTALKPAILETGAKVQVPLFINEGDVLKIDTRTGGYVERVKN</sequence>
<dbReference type="RefSeq" id="WP_321534715.1">
    <property type="nucleotide sequence ID" value="NZ_JARGDL010000002.1"/>
</dbReference>
<evidence type="ECO:0000256" key="2">
    <source>
        <dbReference type="ARBA" id="ARBA00004815"/>
    </source>
</evidence>
<keyword evidence="6 7" id="KW-0648">Protein biosynthesis</keyword>
<dbReference type="Proteomes" id="UP001221302">
    <property type="component" value="Unassembled WGS sequence"/>
</dbReference>
<name>A0AAE3NY70_9BACT</name>
<dbReference type="InterPro" id="IPR012340">
    <property type="entry name" value="NA-bd_OB-fold"/>
</dbReference>
<dbReference type="Pfam" id="PF01132">
    <property type="entry name" value="EFP"/>
    <property type="match status" value="1"/>
</dbReference>
<evidence type="ECO:0000256" key="8">
    <source>
        <dbReference type="NCBIfam" id="TIGR00038"/>
    </source>
</evidence>
<feature type="domain" description="Translation elongation factor P/YeiP central" evidence="11">
    <location>
        <begin position="67"/>
        <end position="122"/>
    </location>
</feature>
<dbReference type="GO" id="GO:0005829">
    <property type="term" value="C:cytosol"/>
    <property type="evidence" value="ECO:0007669"/>
    <property type="project" value="UniProtKB-ARBA"/>
</dbReference>
<dbReference type="InterPro" id="IPR011768">
    <property type="entry name" value="Transl_elongation_fac_P"/>
</dbReference>
<dbReference type="InterPro" id="IPR001059">
    <property type="entry name" value="Transl_elong_P/YeiP_cen"/>
</dbReference>
<protein>
    <recommendedName>
        <fullName evidence="7 8">Elongation factor P</fullName>
        <shortName evidence="7">EF-P</shortName>
    </recommendedName>
</protein>
<evidence type="ECO:0000259" key="11">
    <source>
        <dbReference type="SMART" id="SM01185"/>
    </source>
</evidence>
<dbReference type="PANTHER" id="PTHR30053">
    <property type="entry name" value="ELONGATION FACTOR P"/>
    <property type="match status" value="1"/>
</dbReference>
<comment type="caution">
    <text evidence="12">The sequence shown here is derived from an EMBL/GenBank/DDBJ whole genome shotgun (WGS) entry which is preliminary data.</text>
</comment>
<dbReference type="InterPro" id="IPR014722">
    <property type="entry name" value="Rib_uL2_dom2"/>
</dbReference>
<evidence type="ECO:0000313" key="13">
    <source>
        <dbReference type="Proteomes" id="UP001221302"/>
    </source>
</evidence>
<dbReference type="PROSITE" id="PS01275">
    <property type="entry name" value="EFP"/>
    <property type="match status" value="1"/>
</dbReference>
<comment type="pathway">
    <text evidence="2 7">Protein biosynthesis; polypeptide chain elongation.</text>
</comment>
<dbReference type="InterPro" id="IPR013852">
    <property type="entry name" value="Transl_elong_P/YeiP_CS"/>
</dbReference>
<evidence type="ECO:0000259" key="10">
    <source>
        <dbReference type="SMART" id="SM00841"/>
    </source>
</evidence>
<feature type="domain" description="Elongation factor P C-terminal" evidence="10">
    <location>
        <begin position="130"/>
        <end position="185"/>
    </location>
</feature>
<dbReference type="InterPro" id="IPR008991">
    <property type="entry name" value="Translation_prot_SH3-like_sf"/>
</dbReference>
<dbReference type="InterPro" id="IPR013185">
    <property type="entry name" value="Transl_elong_KOW-like"/>
</dbReference>
<comment type="function">
    <text evidence="7">Involved in peptide bond synthesis. Stimulates efficient translation and peptide-bond synthesis on native or reconstituted 70S ribosomes in vitro. Probably functions indirectly by altering the affinity of the ribosome for aminoacyl-tRNA, thus increasing their reactivity as acceptors for peptidyl transferase.</text>
</comment>
<gene>
    <name evidence="7 12" type="primary">efp</name>
    <name evidence="12" type="ORF">P0M35_02200</name>
</gene>
<evidence type="ECO:0000256" key="7">
    <source>
        <dbReference type="HAMAP-Rule" id="MF_00141"/>
    </source>
</evidence>
<dbReference type="CDD" id="cd05794">
    <property type="entry name" value="S1_EF-P_repeat_2"/>
    <property type="match status" value="1"/>
</dbReference>
<keyword evidence="5 7" id="KW-0251">Elongation factor</keyword>
<dbReference type="AlphaFoldDB" id="A0AAE3NY70"/>
<dbReference type="CDD" id="cd04470">
    <property type="entry name" value="S1_EF-P_repeat_1"/>
    <property type="match status" value="1"/>
</dbReference>
<comment type="subcellular location">
    <subcellularLocation>
        <location evidence="1 7">Cytoplasm</location>
    </subcellularLocation>
</comment>
<dbReference type="NCBIfam" id="NF001810">
    <property type="entry name" value="PRK00529.1"/>
    <property type="match status" value="1"/>
</dbReference>
<accession>A0AAE3NY70</accession>
<evidence type="ECO:0000256" key="3">
    <source>
        <dbReference type="ARBA" id="ARBA00009479"/>
    </source>
</evidence>
<dbReference type="Pfam" id="PF08207">
    <property type="entry name" value="EFP_N"/>
    <property type="match status" value="1"/>
</dbReference>
<evidence type="ECO:0000256" key="4">
    <source>
        <dbReference type="ARBA" id="ARBA00022490"/>
    </source>
</evidence>
<reference evidence="12" key="1">
    <citation type="submission" date="2023-03" db="EMBL/GenBank/DDBJ databases">
        <title>Stygiobacter electus gen. nov., sp. nov., facultatively anaerobic thermotolerant bacterium of the class Ignavibacteria from a well of Yessentuki mineral water deposit.</title>
        <authorList>
            <person name="Podosokorskaya O.A."/>
            <person name="Elcheninov A.G."/>
            <person name="Petrova N.F."/>
            <person name="Zavarzina D.G."/>
            <person name="Kublanov I.V."/>
            <person name="Merkel A.Y."/>
        </authorList>
    </citation>
    <scope>NUCLEOTIDE SEQUENCE</scope>
    <source>
        <strain evidence="12">09-Me</strain>
    </source>
</reference>
<dbReference type="SUPFAM" id="SSF50104">
    <property type="entry name" value="Translation proteins SH3-like domain"/>
    <property type="match status" value="1"/>
</dbReference>
<evidence type="ECO:0000313" key="12">
    <source>
        <dbReference type="EMBL" id="MDF1610949.1"/>
    </source>
</evidence>
<dbReference type="Gene3D" id="2.40.50.140">
    <property type="entry name" value="Nucleic acid-binding proteins"/>
    <property type="match status" value="2"/>
</dbReference>
<dbReference type="NCBIfam" id="TIGR00038">
    <property type="entry name" value="efp"/>
    <property type="match status" value="1"/>
</dbReference>
<dbReference type="InterPro" id="IPR015365">
    <property type="entry name" value="Elong-fact-P_C"/>
</dbReference>
<dbReference type="GO" id="GO:0003746">
    <property type="term" value="F:translation elongation factor activity"/>
    <property type="evidence" value="ECO:0007669"/>
    <property type="project" value="UniProtKB-UniRule"/>
</dbReference>
<dbReference type="PIRSF" id="PIRSF005901">
    <property type="entry name" value="EF-P"/>
    <property type="match status" value="1"/>
</dbReference>
<dbReference type="SMART" id="SM00841">
    <property type="entry name" value="Elong-fact-P_C"/>
    <property type="match status" value="1"/>
</dbReference>
<dbReference type="InterPro" id="IPR020599">
    <property type="entry name" value="Transl_elong_fac_P/YeiP"/>
</dbReference>
<dbReference type="SMART" id="SM01185">
    <property type="entry name" value="EFP"/>
    <property type="match status" value="1"/>
</dbReference>
<dbReference type="GO" id="GO:0043043">
    <property type="term" value="P:peptide biosynthetic process"/>
    <property type="evidence" value="ECO:0007669"/>
    <property type="project" value="InterPro"/>
</dbReference>
<dbReference type="EMBL" id="JARGDL010000002">
    <property type="protein sequence ID" value="MDF1610949.1"/>
    <property type="molecule type" value="Genomic_DNA"/>
</dbReference>
<keyword evidence="4 7" id="KW-0963">Cytoplasm</keyword>
<evidence type="ECO:0000256" key="5">
    <source>
        <dbReference type="ARBA" id="ARBA00022768"/>
    </source>
</evidence>
<dbReference type="FunFam" id="2.40.50.140:FF:000004">
    <property type="entry name" value="Elongation factor P"/>
    <property type="match status" value="1"/>
</dbReference>
<dbReference type="SUPFAM" id="SSF50249">
    <property type="entry name" value="Nucleic acid-binding proteins"/>
    <property type="match status" value="2"/>
</dbReference>
<dbReference type="HAMAP" id="MF_00141">
    <property type="entry name" value="EF_P"/>
    <property type="match status" value="1"/>
</dbReference>
<evidence type="ECO:0000256" key="9">
    <source>
        <dbReference type="RuleBase" id="RU004389"/>
    </source>
</evidence>
<dbReference type="PANTHER" id="PTHR30053:SF12">
    <property type="entry name" value="ELONGATION FACTOR P (EF-P) FAMILY PROTEIN"/>
    <property type="match status" value="1"/>
</dbReference>
<organism evidence="12 13">
    <name type="scientific">Stygiobacter electus</name>
    <dbReference type="NCBI Taxonomy" id="3032292"/>
    <lineage>
        <taxon>Bacteria</taxon>
        <taxon>Pseudomonadati</taxon>
        <taxon>Ignavibacteriota</taxon>
        <taxon>Ignavibacteria</taxon>
        <taxon>Ignavibacteriales</taxon>
        <taxon>Melioribacteraceae</taxon>
        <taxon>Stygiobacter</taxon>
    </lineage>
</organism>
<keyword evidence="13" id="KW-1185">Reference proteome</keyword>
<evidence type="ECO:0000256" key="1">
    <source>
        <dbReference type="ARBA" id="ARBA00004496"/>
    </source>
</evidence>
<dbReference type="Gene3D" id="2.30.30.30">
    <property type="match status" value="1"/>
</dbReference>
<dbReference type="FunFam" id="2.40.50.140:FF:000009">
    <property type="entry name" value="Elongation factor P"/>
    <property type="match status" value="1"/>
</dbReference>